<dbReference type="RefSeq" id="WP_163474337.1">
    <property type="nucleotide sequence ID" value="NZ_JAAGWZ010000004.1"/>
</dbReference>
<name>A0A7C9PPD7_9MICO</name>
<dbReference type="Proteomes" id="UP000479756">
    <property type="component" value="Unassembled WGS sequence"/>
</dbReference>
<dbReference type="EMBL" id="JAAGWZ010000004">
    <property type="protein sequence ID" value="NEM92292.1"/>
    <property type="molecule type" value="Genomic_DNA"/>
</dbReference>
<keyword evidence="1" id="KW-1133">Transmembrane helix</keyword>
<keyword evidence="3" id="KW-1185">Reference proteome</keyword>
<keyword evidence="1" id="KW-0472">Membrane</keyword>
<comment type="caution">
    <text evidence="2">The sequence shown here is derived from an EMBL/GenBank/DDBJ whole genome shotgun (WGS) entry which is preliminary data.</text>
</comment>
<evidence type="ECO:0000313" key="3">
    <source>
        <dbReference type="Proteomes" id="UP000479756"/>
    </source>
</evidence>
<proteinExistence type="predicted"/>
<keyword evidence="1" id="KW-0812">Transmembrane</keyword>
<feature type="transmembrane region" description="Helical" evidence="1">
    <location>
        <begin position="76"/>
        <end position="94"/>
    </location>
</feature>
<feature type="transmembrane region" description="Helical" evidence="1">
    <location>
        <begin position="103"/>
        <end position="125"/>
    </location>
</feature>
<dbReference type="Pfam" id="PF19545">
    <property type="entry name" value="DUF6069"/>
    <property type="match status" value="1"/>
</dbReference>
<dbReference type="InterPro" id="IPR045713">
    <property type="entry name" value="DUF6069"/>
</dbReference>
<gene>
    <name evidence="2" type="ORF">G3T37_13120</name>
</gene>
<evidence type="ECO:0000256" key="1">
    <source>
        <dbReference type="SAM" id="Phobius"/>
    </source>
</evidence>
<evidence type="ECO:0000313" key="2">
    <source>
        <dbReference type="EMBL" id="NEM92292.1"/>
    </source>
</evidence>
<protein>
    <submittedName>
        <fullName evidence="2">Uncharacterized protein</fullName>
    </submittedName>
</protein>
<sequence>MTDQPHAAPTPLSRTPLQALGLDFPGAPNQPSALRILVATIVAVGGSLLACALLAALGVVLFPSTRGYEHYGFSDYGKLTIIGVVVAALAWPIVTRVSSRARLLYFWLAVIVTVVSFAPDAWILYQGQPAGGVFILALMHIALAVITYPALVLIAPPRGAVRATTPRRS</sequence>
<accession>A0A7C9PPD7</accession>
<feature type="transmembrane region" description="Helical" evidence="1">
    <location>
        <begin position="36"/>
        <end position="64"/>
    </location>
</feature>
<feature type="transmembrane region" description="Helical" evidence="1">
    <location>
        <begin position="131"/>
        <end position="154"/>
    </location>
</feature>
<reference evidence="2 3" key="1">
    <citation type="journal article" date="2014" name="Int. J. Syst. Evol. Microbiol.">
        <title>Description of Galbitalea soli gen. nov., sp. nov., and Frondihabitans sucicola sp. nov.</title>
        <authorList>
            <person name="Kim S.J."/>
            <person name="Lim J.M."/>
            <person name="Ahn J.H."/>
            <person name="Weon H.Y."/>
            <person name="Hamada M."/>
            <person name="Suzuki K."/>
            <person name="Ahn T.Y."/>
            <person name="Kwon S.W."/>
        </authorList>
    </citation>
    <scope>NUCLEOTIDE SEQUENCE [LARGE SCALE GENOMIC DNA]</scope>
    <source>
        <strain evidence="2 3">NBRC 108727</strain>
    </source>
</reference>
<organism evidence="2 3">
    <name type="scientific">Galbitalea soli</name>
    <dbReference type="NCBI Taxonomy" id="1268042"/>
    <lineage>
        <taxon>Bacteria</taxon>
        <taxon>Bacillati</taxon>
        <taxon>Actinomycetota</taxon>
        <taxon>Actinomycetes</taxon>
        <taxon>Micrococcales</taxon>
        <taxon>Microbacteriaceae</taxon>
        <taxon>Galbitalea</taxon>
    </lineage>
</organism>
<dbReference type="AlphaFoldDB" id="A0A7C9PPD7"/>